<evidence type="ECO:0000313" key="1">
    <source>
        <dbReference type="EMBL" id="MBD7912899.1"/>
    </source>
</evidence>
<comment type="caution">
    <text evidence="1">The sequence shown here is derived from an EMBL/GenBank/DDBJ whole genome shotgun (WGS) entry which is preliminary data.</text>
</comment>
<organism evidence="1 2">
    <name type="scientific">Clostridium cibarium</name>
    <dbReference type="NCBI Taxonomy" id="2762247"/>
    <lineage>
        <taxon>Bacteria</taxon>
        <taxon>Bacillati</taxon>
        <taxon>Bacillota</taxon>
        <taxon>Clostridia</taxon>
        <taxon>Eubacteriales</taxon>
        <taxon>Clostridiaceae</taxon>
        <taxon>Clostridium</taxon>
    </lineage>
</organism>
<reference evidence="1 2" key="1">
    <citation type="submission" date="2020-08" db="EMBL/GenBank/DDBJ databases">
        <title>A Genomic Blueprint of the Chicken Gut Microbiome.</title>
        <authorList>
            <person name="Gilroy R."/>
            <person name="Ravi A."/>
            <person name="Getino M."/>
            <person name="Pursley I."/>
            <person name="Horton D.L."/>
            <person name="Alikhan N.-F."/>
            <person name="Baker D."/>
            <person name="Gharbi K."/>
            <person name="Hall N."/>
            <person name="Watson M."/>
            <person name="Adriaenssens E.M."/>
            <person name="Foster-Nyarko E."/>
            <person name="Jarju S."/>
            <person name="Secka A."/>
            <person name="Antonio M."/>
            <person name="Oren A."/>
            <person name="Chaudhuri R."/>
            <person name="La Ragione R.M."/>
            <person name="Hildebrand F."/>
            <person name="Pallen M.J."/>
        </authorList>
    </citation>
    <scope>NUCLEOTIDE SEQUENCE [LARGE SCALE GENOMIC DNA]</scope>
    <source>
        <strain evidence="1 2">Sa3CVN1</strain>
    </source>
</reference>
<gene>
    <name evidence="1" type="ORF">H9661_16225</name>
</gene>
<accession>A0ABR8PXM7</accession>
<dbReference type="EMBL" id="JACSRA010000030">
    <property type="protein sequence ID" value="MBD7912899.1"/>
    <property type="molecule type" value="Genomic_DNA"/>
</dbReference>
<name>A0ABR8PXM7_9CLOT</name>
<proteinExistence type="predicted"/>
<evidence type="ECO:0000313" key="2">
    <source>
        <dbReference type="Proteomes" id="UP000627781"/>
    </source>
</evidence>
<sequence>MSWIFIFNEYIEALNSIFKLDKKLVNPIYINIDESAFDIKLQTFQSVKSL</sequence>
<protein>
    <submittedName>
        <fullName evidence="1">Uncharacterized protein</fullName>
    </submittedName>
</protein>
<dbReference type="Proteomes" id="UP000627781">
    <property type="component" value="Unassembled WGS sequence"/>
</dbReference>
<keyword evidence="2" id="KW-1185">Reference proteome</keyword>